<feature type="disulfide bond" evidence="1">
    <location>
        <begin position="213"/>
        <end position="223"/>
    </location>
</feature>
<evidence type="ECO:0000256" key="1">
    <source>
        <dbReference type="PIRSR" id="PIRSR002703-1"/>
    </source>
</evidence>
<dbReference type="InterPro" id="IPR037176">
    <property type="entry name" value="Osmotin/thaumatin-like_sf"/>
</dbReference>
<dbReference type="PANTHER" id="PTHR31048">
    <property type="entry name" value="OS03G0233200 PROTEIN"/>
    <property type="match status" value="1"/>
</dbReference>
<dbReference type="SUPFAM" id="SSF49870">
    <property type="entry name" value="Osmotin, thaumatin-like protein"/>
    <property type="match status" value="1"/>
</dbReference>
<dbReference type="Proteomes" id="UP000242875">
    <property type="component" value="Unassembled WGS sequence"/>
</dbReference>
<feature type="disulfide bond" evidence="1">
    <location>
        <begin position="152"/>
        <end position="286"/>
    </location>
</feature>
<keyword evidence="4" id="KW-1185">Reference proteome</keyword>
<feature type="chain" id="PRO_5013283461" description="Thaumatin-like protein 1" evidence="2">
    <location>
        <begin position="21"/>
        <end position="297"/>
    </location>
</feature>
<dbReference type="AlphaFoldDB" id="A0A261Y5X9"/>
<feature type="disulfide bond" evidence="1">
    <location>
        <begin position="76"/>
        <end position="85"/>
    </location>
</feature>
<dbReference type="SMART" id="SM00205">
    <property type="entry name" value="THN"/>
    <property type="match status" value="1"/>
</dbReference>
<feature type="disulfide bond" evidence="1">
    <location>
        <begin position="29"/>
        <end position="296"/>
    </location>
</feature>
<dbReference type="PROSITE" id="PS51367">
    <property type="entry name" value="THAUMATIN_2"/>
    <property type="match status" value="1"/>
</dbReference>
<evidence type="ECO:0000313" key="4">
    <source>
        <dbReference type="Proteomes" id="UP000242875"/>
    </source>
</evidence>
<dbReference type="OrthoDB" id="430315at2759"/>
<reference evidence="3 4" key="1">
    <citation type="journal article" date="2017" name="Mycologia">
        <title>Bifiguratus adelaidae, gen. et sp. nov., a new member of Mucoromycotina in endophytic and soil-dwelling habitats.</title>
        <authorList>
            <person name="Torres-Cruz T.J."/>
            <person name="Billingsley Tobias T.L."/>
            <person name="Almatruk M."/>
            <person name="Hesse C."/>
            <person name="Kuske C.R."/>
            <person name="Desiro A."/>
            <person name="Benucci G.M."/>
            <person name="Bonito G."/>
            <person name="Stajich J.E."/>
            <person name="Dunlap C."/>
            <person name="Arnold A.E."/>
            <person name="Porras-Alfaro A."/>
        </authorList>
    </citation>
    <scope>NUCLEOTIDE SEQUENCE [LARGE SCALE GENOMIC DNA]</scope>
    <source>
        <strain evidence="3 4">AZ0501</strain>
    </source>
</reference>
<keyword evidence="2" id="KW-0732">Signal</keyword>
<evidence type="ECO:0000313" key="3">
    <source>
        <dbReference type="EMBL" id="OZJ05988.1"/>
    </source>
</evidence>
<organism evidence="3 4">
    <name type="scientific">Bifiguratus adelaidae</name>
    <dbReference type="NCBI Taxonomy" id="1938954"/>
    <lineage>
        <taxon>Eukaryota</taxon>
        <taxon>Fungi</taxon>
        <taxon>Fungi incertae sedis</taxon>
        <taxon>Mucoromycota</taxon>
        <taxon>Mucoromycotina</taxon>
        <taxon>Endogonomycetes</taxon>
        <taxon>Endogonales</taxon>
        <taxon>Endogonales incertae sedis</taxon>
        <taxon>Bifiguratus</taxon>
    </lineage>
</organism>
<dbReference type="PRINTS" id="PR00347">
    <property type="entry name" value="THAUMATIN"/>
</dbReference>
<feature type="signal peptide" evidence="2">
    <location>
        <begin position="1"/>
        <end position="20"/>
    </location>
</feature>
<keyword evidence="1" id="KW-1015">Disulfide bond</keyword>
<name>A0A261Y5X9_9FUNG</name>
<feature type="disulfide bond" evidence="1">
    <location>
        <begin position="157"/>
        <end position="269"/>
    </location>
</feature>
<comment type="caution">
    <text evidence="3">The sequence shown here is derived from an EMBL/GenBank/DDBJ whole genome shotgun (WGS) entry which is preliminary data.</text>
</comment>
<sequence length="297" mass="30877">MKVFTAVCAATLTLTSVASARTINIINQCSYTIWPAAFADGLPTAETGFELAAGSSKSLTVSDTLSSARFWARTGCNGTGDSLTCATGDCGGKMQCAGITGQSATLAELTLSAGGQDWYDISNVDGYSIPVRIQPTGSYSKVGGNDSDAYNCATAQCAMNANSCAPELVKKNPDGTSSCLSICSAINDPEQRAKFSILQKYYNDPNTAALVCCSCGTGCSGNCGCYTSIQCLFGCSPFSAKGLGGVCDSSKWPLSSEGKPYPSYLKDSCPGAYSWAFDDNTSTMECSGANYDITFCY</sequence>
<dbReference type="Gene3D" id="2.60.110.10">
    <property type="entry name" value="Thaumatin"/>
    <property type="match status" value="1"/>
</dbReference>
<dbReference type="Pfam" id="PF00314">
    <property type="entry name" value="Thaumatin"/>
    <property type="match status" value="2"/>
</dbReference>
<dbReference type="InterPro" id="IPR001938">
    <property type="entry name" value="Thaumatin"/>
</dbReference>
<gene>
    <name evidence="3" type="ORF">BZG36_01237</name>
</gene>
<dbReference type="PIRSF" id="PIRSF002703">
    <property type="entry name" value="Thaumatin"/>
    <property type="match status" value="1"/>
</dbReference>
<feature type="disulfide bond" evidence="1">
    <location>
        <begin position="183"/>
        <end position="212"/>
    </location>
</feature>
<feature type="disulfide bond" evidence="1">
    <location>
        <begin position="90"/>
        <end position="96"/>
    </location>
</feature>
<accession>A0A261Y5X9</accession>
<dbReference type="EMBL" id="MVBO01000008">
    <property type="protein sequence ID" value="OZJ05988.1"/>
    <property type="molecule type" value="Genomic_DNA"/>
</dbReference>
<evidence type="ECO:0008006" key="5">
    <source>
        <dbReference type="Google" id="ProtNLM"/>
    </source>
</evidence>
<proteinExistence type="predicted"/>
<protein>
    <recommendedName>
        <fullName evidence="5">Thaumatin-like protein 1</fullName>
    </recommendedName>
</protein>
<evidence type="ECO:0000256" key="2">
    <source>
        <dbReference type="SAM" id="SignalP"/>
    </source>
</evidence>